<dbReference type="InterPro" id="IPR013024">
    <property type="entry name" value="GGCT-like"/>
</dbReference>
<reference evidence="2" key="1">
    <citation type="submission" date="2021-03" db="EMBL/GenBank/DDBJ databases">
        <title>Streptomyces poriferae sp. nov., a novel marine sponge-derived Actinobacteria species with anti-MRSA activity.</title>
        <authorList>
            <person name="Sandoval-Powers M."/>
            <person name="Kralova S."/>
            <person name="Nguyen G.-S."/>
            <person name="Fawwal D."/>
            <person name="Degnes K."/>
            <person name="Klinkenberg G."/>
            <person name="Sletta H."/>
            <person name="Wentzel A."/>
            <person name="Liles M.R."/>
        </authorList>
    </citation>
    <scope>NUCLEOTIDE SEQUENCE</scope>
    <source>
        <strain evidence="2">DSM 41794</strain>
    </source>
</reference>
<evidence type="ECO:0000313" key="2">
    <source>
        <dbReference type="EMBL" id="MBO0517641.1"/>
    </source>
</evidence>
<evidence type="ECO:0000313" key="3">
    <source>
        <dbReference type="Proteomes" id="UP000664167"/>
    </source>
</evidence>
<dbReference type="AlphaFoldDB" id="A0A939FE46"/>
<accession>A0A939FE46</accession>
<dbReference type="CDD" id="cd06661">
    <property type="entry name" value="GGCT_like"/>
    <property type="match status" value="1"/>
</dbReference>
<evidence type="ECO:0000259" key="1">
    <source>
        <dbReference type="Pfam" id="PF06094"/>
    </source>
</evidence>
<feature type="domain" description="Gamma-glutamylcyclotransferase AIG2-like" evidence="1">
    <location>
        <begin position="23"/>
        <end position="142"/>
    </location>
</feature>
<proteinExistence type="predicted"/>
<sequence length="143" mass="15624">MTRIESAADGGDEGLMPEQELPFFVYGTLRPGERNHDLFLRGRTASEEPASLPGLVLYQGPGYPYAIEAPGTSVGELVTAGPGAYPRLLDELDRLEDEYDRVARDVLRADGTPVRAWVYVITGAEARRLRSGGHPIPGGDWRD</sequence>
<dbReference type="EMBL" id="JAFLRJ010000729">
    <property type="protein sequence ID" value="MBO0517641.1"/>
    <property type="molecule type" value="Genomic_DNA"/>
</dbReference>
<dbReference type="RefSeq" id="WP_206969541.1">
    <property type="nucleotide sequence ID" value="NZ_BAAAJJ010000002.1"/>
</dbReference>
<dbReference type="InterPro" id="IPR036568">
    <property type="entry name" value="GGCT-like_sf"/>
</dbReference>
<gene>
    <name evidence="2" type="ORF">J0695_38710</name>
</gene>
<protein>
    <submittedName>
        <fullName evidence="2">Gamma-glutamylcyclotransferase</fullName>
    </submittedName>
</protein>
<comment type="caution">
    <text evidence="2">The sequence shown here is derived from an EMBL/GenBank/DDBJ whole genome shotgun (WGS) entry which is preliminary data.</text>
</comment>
<dbReference type="Proteomes" id="UP000664167">
    <property type="component" value="Unassembled WGS sequence"/>
</dbReference>
<name>A0A939FE46_9ACTN</name>
<keyword evidence="3" id="KW-1185">Reference proteome</keyword>
<dbReference type="Gene3D" id="3.10.490.10">
    <property type="entry name" value="Gamma-glutamyl cyclotransferase-like"/>
    <property type="match status" value="1"/>
</dbReference>
<organism evidence="2 3">
    <name type="scientific">Streptomyces beijiangensis</name>
    <dbReference type="NCBI Taxonomy" id="163361"/>
    <lineage>
        <taxon>Bacteria</taxon>
        <taxon>Bacillati</taxon>
        <taxon>Actinomycetota</taxon>
        <taxon>Actinomycetes</taxon>
        <taxon>Kitasatosporales</taxon>
        <taxon>Streptomycetaceae</taxon>
        <taxon>Streptomyces</taxon>
    </lineage>
</organism>
<dbReference type="Pfam" id="PF06094">
    <property type="entry name" value="GGACT"/>
    <property type="match status" value="1"/>
</dbReference>
<dbReference type="InterPro" id="IPR009288">
    <property type="entry name" value="AIG2-like_dom"/>
</dbReference>
<dbReference type="SUPFAM" id="SSF110857">
    <property type="entry name" value="Gamma-glutamyl cyclotransferase-like"/>
    <property type="match status" value="1"/>
</dbReference>